<dbReference type="InterPro" id="IPR043129">
    <property type="entry name" value="ATPase_NBD"/>
</dbReference>
<dbReference type="Gene3D" id="3.30.420.150">
    <property type="entry name" value="Exopolyphosphatase. Domain 2"/>
    <property type="match status" value="1"/>
</dbReference>
<evidence type="ECO:0000313" key="4">
    <source>
        <dbReference type="Proteomes" id="UP000295257"/>
    </source>
</evidence>
<name>A0A4R5NHW8_9LACO</name>
<evidence type="ECO:0000259" key="2">
    <source>
        <dbReference type="Pfam" id="PF02541"/>
    </source>
</evidence>
<dbReference type="PANTHER" id="PTHR30005:SF0">
    <property type="entry name" value="RETROGRADE REGULATION PROTEIN 2"/>
    <property type="match status" value="1"/>
</dbReference>
<reference evidence="3 4" key="1">
    <citation type="journal article" date="2019" name="Appl. Microbiol. Biotechnol.">
        <title>Uncovering carbohydrate metabolism through a genotype-phenotype association study of 56 lactic acid bacteria genomes.</title>
        <authorList>
            <person name="Buron-Moles G."/>
            <person name="Chailyan A."/>
            <person name="Dolejs I."/>
            <person name="Forster J."/>
            <person name="Miks M.H."/>
        </authorList>
    </citation>
    <scope>NUCLEOTIDE SEQUENCE [LARGE SCALE GENOMIC DNA]</scope>
    <source>
        <strain evidence="3 4">ATCC 29644</strain>
    </source>
</reference>
<dbReference type="Gene3D" id="3.30.420.40">
    <property type="match status" value="1"/>
</dbReference>
<dbReference type="Proteomes" id="UP000295257">
    <property type="component" value="Unassembled WGS sequence"/>
</dbReference>
<dbReference type="EMBL" id="PUFN01000006">
    <property type="protein sequence ID" value="TDG74135.1"/>
    <property type="molecule type" value="Genomic_DNA"/>
</dbReference>
<sequence>MDQFFYIIGTMGCDVNLKLAVIEIGSNSIRTSVYRSSKKNRFKTLDRWREPVRLGKSITQSRLLTNDQIEETIDVLKKFQDRIERYQVDRISLIATAAVRMAKNQEQLIFAVLKETGLQLDIINEQEEAYYDYVAVRSTMRIKDALIVDVGGGSSEISLAKKGRLKYGLSIPIGAISISDLYLASDPIKTEQLTKARQDISRRLEDLHWMKTPATFVGLGGTLRAVTSILNREGKNKKNLHNSVISCEQIDALFDKLIHTSLEERSQIKELSDGRYEVILGGILIISEILKKSPSKEIRFSNFGVREGYVFNYFHKMNLQEN</sequence>
<keyword evidence="4" id="KW-1185">Reference proteome</keyword>
<comment type="similarity">
    <text evidence="1">Belongs to the GppA/Ppx family.</text>
</comment>
<dbReference type="CDD" id="cd24052">
    <property type="entry name" value="ASKHA_NBD_HpPPX-GppA-like"/>
    <property type="match status" value="1"/>
</dbReference>
<dbReference type="GO" id="GO:0016462">
    <property type="term" value="F:pyrophosphatase activity"/>
    <property type="evidence" value="ECO:0007669"/>
    <property type="project" value="TreeGrafter"/>
</dbReference>
<dbReference type="AlphaFoldDB" id="A0A4R5NHW8"/>
<accession>A0A4R5NHW8</accession>
<dbReference type="SUPFAM" id="SSF53067">
    <property type="entry name" value="Actin-like ATPase domain"/>
    <property type="match status" value="2"/>
</dbReference>
<proteinExistence type="inferred from homology"/>
<dbReference type="Pfam" id="PF02541">
    <property type="entry name" value="Ppx-GppA"/>
    <property type="match status" value="1"/>
</dbReference>
<gene>
    <name evidence="3" type="ORF">C5L30_002080</name>
</gene>
<protein>
    <recommendedName>
        <fullName evidence="2">Ppx/GppA phosphatase N-terminal domain-containing protein</fullName>
    </recommendedName>
</protein>
<evidence type="ECO:0000256" key="1">
    <source>
        <dbReference type="ARBA" id="ARBA00007125"/>
    </source>
</evidence>
<comment type="caution">
    <text evidence="3">The sequence shown here is derived from an EMBL/GenBank/DDBJ whole genome shotgun (WGS) entry which is preliminary data.</text>
</comment>
<organism evidence="3 4">
    <name type="scientific">Companilactobacillus farciminis</name>
    <dbReference type="NCBI Taxonomy" id="1612"/>
    <lineage>
        <taxon>Bacteria</taxon>
        <taxon>Bacillati</taxon>
        <taxon>Bacillota</taxon>
        <taxon>Bacilli</taxon>
        <taxon>Lactobacillales</taxon>
        <taxon>Lactobacillaceae</taxon>
        <taxon>Companilactobacillus</taxon>
    </lineage>
</organism>
<dbReference type="InterPro" id="IPR003695">
    <property type="entry name" value="Ppx_GppA_N"/>
</dbReference>
<dbReference type="PANTHER" id="PTHR30005">
    <property type="entry name" value="EXOPOLYPHOSPHATASE"/>
    <property type="match status" value="1"/>
</dbReference>
<dbReference type="InterPro" id="IPR050273">
    <property type="entry name" value="GppA/Ppx_hydrolase"/>
</dbReference>
<dbReference type="STRING" id="1612.ABB44_02130"/>
<feature type="domain" description="Ppx/GppA phosphatase N-terminal" evidence="2">
    <location>
        <begin position="33"/>
        <end position="315"/>
    </location>
</feature>
<evidence type="ECO:0000313" key="3">
    <source>
        <dbReference type="EMBL" id="TDG74135.1"/>
    </source>
</evidence>